<proteinExistence type="predicted"/>
<dbReference type="GeneID" id="9224128"/>
<feature type="compositionally biased region" description="Basic and acidic residues" evidence="8">
    <location>
        <begin position="94"/>
        <end position="107"/>
    </location>
</feature>
<dbReference type="InterPro" id="IPR001138">
    <property type="entry name" value="Zn2Cys6_DnaBD"/>
</dbReference>
<keyword evidence="6" id="KW-0804">Transcription</keyword>
<sequence>MEAEYPSHPSAQDASSPSATSSSHRGSPSLARDDGRSASVSRINSNEAAAGADGSGTTTDRNPAAGAAADAASNDPLADLKRPRACEACRQLKVRCDPDHDNPDGSCKRCAKANRRCVVTVPTRKRQKKGDSRVAELERKIDALTASLQASRTKSYPSDQNEPGQHHNAERSWSGSSRWGPQRQVSRGANPPGPSGIAGSKRSSSGDIRSMPGMGPPAVLARPISPANHTAFVHTWLHGKSSSKTDSSWPAFEPESMSAPRVDHEYADAIDRGIVDQETAAKAFAHYINNMLPLMPCVVFPPGTKMGDVRRETPILFLSILSVSIGSYAPSLEPILLGEMHKIFADRIVIRGEKSLELMQALVIASLWYMPPEHYEELKFYLLIHLAAVMGTDMGMNRRSKPQSQSSEIIKELMSRKTMFIDPQSLDGRRAWMGCYFLAVNVAMGLRRPLLTRWNTYMDESVQMLLESPDAYPSDKALVEWIKLAHIGEEIGFQFCMDDPLTNISITEPRVQFALKGFEGRLDEWRREVPPELYTPVMEHYEQVLSIYMHEIGMHNDHNIDDFKPPFLPGLTDESQADLGTAAHVNALTACLTSIHRVLTLFSTMDGSLLPCLPTIHFVRTSYACVALIKLFSVASSPGSRLANVFSTEDFKVEESLNKLISHLHASAEGNQSRVGLKFSLIIGMMKAWYAKRKDKNAEVSLPPFLQPRISKSEKSEATASPAADGANKSTSFTDSTTPNAQGDATAKYPSNSTAVTRQQGQRAINTADNVAQPCDNNANQAFVTSPDEIATTSAATAPTYGSSNLPQRGSSTGDWPQFVSQNQVSTNPYPASPEYDPSVLQYMAVGQNNLVSQAGYNVPTTGMDQHNMTWGHGMIPDADLSAVMTFHPNLWDEELFQLSLEGFEGVF</sequence>
<keyword evidence="7" id="KW-0539">Nucleus</keyword>
<dbReference type="Pfam" id="PF04082">
    <property type="entry name" value="Fungal_trans"/>
    <property type="match status" value="1"/>
</dbReference>
<protein>
    <recommendedName>
        <fullName evidence="9">Zn(2)-C6 fungal-type domain-containing protein</fullName>
    </recommendedName>
</protein>
<evidence type="ECO:0000256" key="3">
    <source>
        <dbReference type="ARBA" id="ARBA00022833"/>
    </source>
</evidence>
<feature type="compositionally biased region" description="Low complexity" evidence="8">
    <location>
        <begin position="1"/>
        <end position="29"/>
    </location>
</feature>
<evidence type="ECO:0000256" key="4">
    <source>
        <dbReference type="ARBA" id="ARBA00023015"/>
    </source>
</evidence>
<feature type="region of interest" description="Disordered" evidence="8">
    <location>
        <begin position="711"/>
        <end position="762"/>
    </location>
</feature>
<evidence type="ECO:0000256" key="5">
    <source>
        <dbReference type="ARBA" id="ARBA00023125"/>
    </source>
</evidence>
<keyword evidence="5" id="KW-0238">DNA-binding</keyword>
<gene>
    <name evidence="10" type="ORF">MCYG_05698</name>
</gene>
<dbReference type="SUPFAM" id="SSF57701">
    <property type="entry name" value="Zn2/Cys6 DNA-binding domain"/>
    <property type="match status" value="1"/>
</dbReference>
<dbReference type="HOGENOM" id="CLU_006524_0_1_1"/>
<dbReference type="OrthoDB" id="8062037at2759"/>
<name>C5FSM6_ARTOC</name>
<evidence type="ECO:0000313" key="11">
    <source>
        <dbReference type="Proteomes" id="UP000002035"/>
    </source>
</evidence>
<dbReference type="CDD" id="cd12148">
    <property type="entry name" value="fungal_TF_MHR"/>
    <property type="match status" value="1"/>
</dbReference>
<dbReference type="PROSITE" id="PS00463">
    <property type="entry name" value="ZN2_CY6_FUNGAL_1"/>
    <property type="match status" value="1"/>
</dbReference>
<dbReference type="PANTHER" id="PTHR31845">
    <property type="entry name" value="FINGER DOMAIN PROTEIN, PUTATIVE-RELATED"/>
    <property type="match status" value="1"/>
</dbReference>
<reference evidence="11" key="1">
    <citation type="journal article" date="2012" name="MBio">
        <title>Comparative genome analysis of Trichophyton rubrum and related dermatophytes reveals candidate genes involved in infection.</title>
        <authorList>
            <person name="Martinez D.A."/>
            <person name="Oliver B.G."/>
            <person name="Graeser Y."/>
            <person name="Goldberg J.M."/>
            <person name="Li W."/>
            <person name="Martinez-Rossi N.M."/>
            <person name="Monod M."/>
            <person name="Shelest E."/>
            <person name="Barton R.C."/>
            <person name="Birch E."/>
            <person name="Brakhage A.A."/>
            <person name="Chen Z."/>
            <person name="Gurr S.J."/>
            <person name="Heiman D."/>
            <person name="Heitman J."/>
            <person name="Kosti I."/>
            <person name="Rossi A."/>
            <person name="Saif S."/>
            <person name="Samalova M."/>
            <person name="Saunders C.W."/>
            <person name="Shea T."/>
            <person name="Summerbell R.C."/>
            <person name="Xu J."/>
            <person name="Young S."/>
            <person name="Zeng Q."/>
            <person name="Birren B.W."/>
            <person name="Cuomo C.A."/>
            <person name="White T.C."/>
        </authorList>
    </citation>
    <scope>NUCLEOTIDE SEQUENCE [LARGE SCALE GENOMIC DNA]</scope>
    <source>
        <strain evidence="11">ATCC MYA-4605 / CBS 113480</strain>
    </source>
</reference>
<dbReference type="InterPro" id="IPR051089">
    <property type="entry name" value="prtT"/>
</dbReference>
<evidence type="ECO:0000256" key="1">
    <source>
        <dbReference type="ARBA" id="ARBA00004123"/>
    </source>
</evidence>
<evidence type="ECO:0000256" key="6">
    <source>
        <dbReference type="ARBA" id="ARBA00023163"/>
    </source>
</evidence>
<evidence type="ECO:0000256" key="7">
    <source>
        <dbReference type="ARBA" id="ARBA00023242"/>
    </source>
</evidence>
<keyword evidence="11" id="KW-1185">Reference proteome</keyword>
<dbReference type="CDD" id="cd00067">
    <property type="entry name" value="GAL4"/>
    <property type="match status" value="1"/>
</dbReference>
<dbReference type="InterPro" id="IPR036864">
    <property type="entry name" value="Zn2-C6_fun-type_DNA-bd_sf"/>
</dbReference>
<dbReference type="InterPro" id="IPR007219">
    <property type="entry name" value="XnlR_reg_dom"/>
</dbReference>
<evidence type="ECO:0000256" key="2">
    <source>
        <dbReference type="ARBA" id="ARBA00022723"/>
    </source>
</evidence>
<accession>C5FSM6</accession>
<evidence type="ECO:0000259" key="9">
    <source>
        <dbReference type="PROSITE" id="PS50048"/>
    </source>
</evidence>
<organism evidence="10 11">
    <name type="scientific">Arthroderma otae (strain ATCC MYA-4605 / CBS 113480)</name>
    <name type="common">Microsporum canis</name>
    <dbReference type="NCBI Taxonomy" id="554155"/>
    <lineage>
        <taxon>Eukaryota</taxon>
        <taxon>Fungi</taxon>
        <taxon>Dikarya</taxon>
        <taxon>Ascomycota</taxon>
        <taxon>Pezizomycotina</taxon>
        <taxon>Eurotiomycetes</taxon>
        <taxon>Eurotiomycetidae</taxon>
        <taxon>Onygenales</taxon>
        <taxon>Arthrodermataceae</taxon>
        <taxon>Microsporum</taxon>
    </lineage>
</organism>
<feature type="compositionally biased region" description="Polar residues" evidence="8">
    <location>
        <begin position="171"/>
        <end position="187"/>
    </location>
</feature>
<evidence type="ECO:0000313" key="10">
    <source>
        <dbReference type="EMBL" id="EEQ32879.1"/>
    </source>
</evidence>
<dbReference type="GO" id="GO:0005634">
    <property type="term" value="C:nucleus"/>
    <property type="evidence" value="ECO:0007669"/>
    <property type="project" value="UniProtKB-SubCell"/>
</dbReference>
<dbReference type="Gene3D" id="4.10.240.10">
    <property type="entry name" value="Zn(2)-C6 fungal-type DNA-binding domain"/>
    <property type="match status" value="1"/>
</dbReference>
<dbReference type="VEuPathDB" id="FungiDB:MCYG_05698"/>
<dbReference type="STRING" id="554155.C5FSM6"/>
<dbReference type="GO" id="GO:0000981">
    <property type="term" value="F:DNA-binding transcription factor activity, RNA polymerase II-specific"/>
    <property type="evidence" value="ECO:0007669"/>
    <property type="project" value="InterPro"/>
</dbReference>
<feature type="region of interest" description="Disordered" evidence="8">
    <location>
        <begin position="146"/>
        <end position="222"/>
    </location>
</feature>
<dbReference type="eggNOG" id="ENOG502QRSG">
    <property type="taxonomic scope" value="Eukaryota"/>
</dbReference>
<dbReference type="PROSITE" id="PS50048">
    <property type="entry name" value="ZN2_CY6_FUNGAL_2"/>
    <property type="match status" value="1"/>
</dbReference>
<feature type="compositionally biased region" description="Polar residues" evidence="8">
    <location>
        <begin position="728"/>
        <end position="762"/>
    </location>
</feature>
<keyword evidence="4" id="KW-0805">Transcription regulation</keyword>
<dbReference type="OMA" id="IYMHEIG"/>
<feature type="domain" description="Zn(2)-C6 fungal-type" evidence="9">
    <location>
        <begin position="85"/>
        <end position="119"/>
    </location>
</feature>
<dbReference type="PANTHER" id="PTHR31845:SF39">
    <property type="entry name" value="TRANSCRIPTION FACTOR PBCR-RELATED"/>
    <property type="match status" value="1"/>
</dbReference>
<keyword evidence="2" id="KW-0479">Metal-binding</keyword>
<keyword evidence="3" id="KW-0862">Zinc</keyword>
<feature type="compositionally biased region" description="Polar residues" evidence="8">
    <location>
        <begin position="146"/>
        <end position="163"/>
    </location>
</feature>
<dbReference type="GO" id="GO:0001216">
    <property type="term" value="F:DNA-binding transcription activator activity"/>
    <property type="evidence" value="ECO:0007669"/>
    <property type="project" value="UniProtKB-ARBA"/>
</dbReference>
<feature type="region of interest" description="Disordered" evidence="8">
    <location>
        <begin position="94"/>
        <end position="113"/>
    </location>
</feature>
<dbReference type="GO" id="GO:0008270">
    <property type="term" value="F:zinc ion binding"/>
    <property type="evidence" value="ECO:0007669"/>
    <property type="project" value="InterPro"/>
</dbReference>
<dbReference type="RefSeq" id="XP_002845829.1">
    <property type="nucleotide sequence ID" value="XM_002845783.1"/>
</dbReference>
<comment type="subcellular location">
    <subcellularLocation>
        <location evidence="1">Nucleus</location>
    </subcellularLocation>
</comment>
<dbReference type="EMBL" id="DS995705">
    <property type="protein sequence ID" value="EEQ32879.1"/>
    <property type="molecule type" value="Genomic_DNA"/>
</dbReference>
<dbReference type="Pfam" id="PF00172">
    <property type="entry name" value="Zn_clus"/>
    <property type="match status" value="1"/>
</dbReference>
<dbReference type="Proteomes" id="UP000002035">
    <property type="component" value="Unassembled WGS sequence"/>
</dbReference>
<dbReference type="GO" id="GO:0006351">
    <property type="term" value="P:DNA-templated transcription"/>
    <property type="evidence" value="ECO:0007669"/>
    <property type="project" value="InterPro"/>
</dbReference>
<feature type="compositionally biased region" description="Polar residues" evidence="8">
    <location>
        <begin position="38"/>
        <end position="47"/>
    </location>
</feature>
<evidence type="ECO:0000256" key="8">
    <source>
        <dbReference type="SAM" id="MobiDB-lite"/>
    </source>
</evidence>
<dbReference type="GO" id="GO:0000976">
    <property type="term" value="F:transcription cis-regulatory region binding"/>
    <property type="evidence" value="ECO:0007669"/>
    <property type="project" value="TreeGrafter"/>
</dbReference>
<dbReference type="SMART" id="SM00066">
    <property type="entry name" value="GAL4"/>
    <property type="match status" value="1"/>
</dbReference>
<dbReference type="AlphaFoldDB" id="C5FSM6"/>
<feature type="compositionally biased region" description="Low complexity" evidence="8">
    <location>
        <begin position="48"/>
        <end position="77"/>
    </location>
</feature>
<feature type="region of interest" description="Disordered" evidence="8">
    <location>
        <begin position="1"/>
        <end position="82"/>
    </location>
</feature>
<dbReference type="FunFam" id="4.10.240.10:FF:000003">
    <property type="entry name" value="C6 transcription factor (Leu3)"/>
    <property type="match status" value="1"/>
</dbReference>